<comment type="similarity">
    <text evidence="3">Belongs to the SmpB family.</text>
</comment>
<dbReference type="Proteomes" id="UP000178197">
    <property type="component" value="Unassembled WGS sequence"/>
</dbReference>
<dbReference type="InterPro" id="IPR020081">
    <property type="entry name" value="SsrA-bd_prot_CS"/>
</dbReference>
<evidence type="ECO:0000256" key="1">
    <source>
        <dbReference type="ARBA" id="ARBA00022490"/>
    </source>
</evidence>
<dbReference type="EMBL" id="MGJT01000026">
    <property type="protein sequence ID" value="OGN11882.1"/>
    <property type="molecule type" value="Genomic_DNA"/>
</dbReference>
<evidence type="ECO:0000256" key="2">
    <source>
        <dbReference type="ARBA" id="ARBA00022884"/>
    </source>
</evidence>
<dbReference type="AlphaFoldDB" id="A0A1F8FFE2"/>
<dbReference type="Pfam" id="PF01668">
    <property type="entry name" value="SmpB"/>
    <property type="match status" value="1"/>
</dbReference>
<dbReference type="NCBIfam" id="TIGR00086">
    <property type="entry name" value="smpB"/>
    <property type="match status" value="1"/>
</dbReference>
<dbReference type="HAMAP" id="MF_00023">
    <property type="entry name" value="SmpB"/>
    <property type="match status" value="1"/>
</dbReference>
<comment type="subcellular location">
    <subcellularLocation>
        <location evidence="3">Cytoplasm</location>
    </subcellularLocation>
    <text evidence="3">The tmRNA-SmpB complex associates with stalled 70S ribosomes.</text>
</comment>
<name>A0A1F8FFE2_9BACT</name>
<evidence type="ECO:0000313" key="4">
    <source>
        <dbReference type="EMBL" id="OGN11882.1"/>
    </source>
</evidence>
<dbReference type="PANTHER" id="PTHR30308:SF2">
    <property type="entry name" value="SSRA-BINDING PROTEIN"/>
    <property type="match status" value="1"/>
</dbReference>
<gene>
    <name evidence="3" type="primary">smpB</name>
    <name evidence="4" type="ORF">A3C71_00055</name>
</gene>
<dbReference type="GO" id="GO:0005829">
    <property type="term" value="C:cytosol"/>
    <property type="evidence" value="ECO:0007669"/>
    <property type="project" value="TreeGrafter"/>
</dbReference>
<dbReference type="PANTHER" id="PTHR30308">
    <property type="entry name" value="TMRNA-BINDING COMPONENT OF TRANS-TRANSLATION TAGGING COMPLEX"/>
    <property type="match status" value="1"/>
</dbReference>
<dbReference type="SUPFAM" id="SSF74982">
    <property type="entry name" value="Small protein B (SmpB)"/>
    <property type="match status" value="1"/>
</dbReference>
<accession>A0A1F8FFE2</accession>
<dbReference type="PROSITE" id="PS01317">
    <property type="entry name" value="SSRP"/>
    <property type="match status" value="1"/>
</dbReference>
<organism evidence="4 5">
    <name type="scientific">Candidatus Yanofskybacteria bacterium RIFCSPHIGHO2_02_FULL_43_15c</name>
    <dbReference type="NCBI Taxonomy" id="1802679"/>
    <lineage>
        <taxon>Bacteria</taxon>
        <taxon>Candidatus Yanofskyibacteriota</taxon>
    </lineage>
</organism>
<protein>
    <recommendedName>
        <fullName evidence="3">SsrA-binding protein</fullName>
    </recommendedName>
    <alternativeName>
        <fullName evidence="3">Small protein B</fullName>
    </alternativeName>
</protein>
<comment type="caution">
    <text evidence="4">The sequence shown here is derived from an EMBL/GenBank/DDBJ whole genome shotgun (WGS) entry which is preliminary data.</text>
</comment>
<keyword evidence="2 3" id="KW-0694">RNA-binding</keyword>
<sequence>MSIYATNPKAHFDYQIIETFEAGLSLAGQEVKSIKNGKVSLKGAYVKILNGEAWLLGAIVSPYQANNVPPDYDQQRNRKLLLKKSELQYLQTKSQEQGLTLVPIKVYSKKNLIKLEIGLARGKKKYDKREAIKKKEFERRGL</sequence>
<dbReference type="Gene3D" id="2.40.280.10">
    <property type="match status" value="1"/>
</dbReference>
<dbReference type="GO" id="GO:0070929">
    <property type="term" value="P:trans-translation"/>
    <property type="evidence" value="ECO:0007669"/>
    <property type="project" value="UniProtKB-UniRule"/>
</dbReference>
<dbReference type="GO" id="GO:0003723">
    <property type="term" value="F:RNA binding"/>
    <property type="evidence" value="ECO:0007669"/>
    <property type="project" value="UniProtKB-UniRule"/>
</dbReference>
<dbReference type="GO" id="GO:0070930">
    <property type="term" value="P:trans-translation-dependent protein tagging"/>
    <property type="evidence" value="ECO:0007669"/>
    <property type="project" value="TreeGrafter"/>
</dbReference>
<evidence type="ECO:0000313" key="5">
    <source>
        <dbReference type="Proteomes" id="UP000178197"/>
    </source>
</evidence>
<dbReference type="CDD" id="cd09294">
    <property type="entry name" value="SmpB"/>
    <property type="match status" value="1"/>
</dbReference>
<reference evidence="4 5" key="1">
    <citation type="journal article" date="2016" name="Nat. Commun.">
        <title>Thousands of microbial genomes shed light on interconnected biogeochemical processes in an aquifer system.</title>
        <authorList>
            <person name="Anantharaman K."/>
            <person name="Brown C.T."/>
            <person name="Hug L.A."/>
            <person name="Sharon I."/>
            <person name="Castelle C.J."/>
            <person name="Probst A.J."/>
            <person name="Thomas B.C."/>
            <person name="Singh A."/>
            <person name="Wilkins M.J."/>
            <person name="Karaoz U."/>
            <person name="Brodie E.L."/>
            <person name="Williams K.H."/>
            <person name="Hubbard S.S."/>
            <person name="Banfield J.F."/>
        </authorList>
    </citation>
    <scope>NUCLEOTIDE SEQUENCE [LARGE SCALE GENOMIC DNA]</scope>
</reference>
<keyword evidence="1 3" id="KW-0963">Cytoplasm</keyword>
<dbReference type="InterPro" id="IPR000037">
    <property type="entry name" value="SsrA-bd_prot"/>
</dbReference>
<comment type="function">
    <text evidence="3">Required for rescue of stalled ribosomes mediated by trans-translation. Binds to transfer-messenger RNA (tmRNA), required for stable association of tmRNA with ribosomes. tmRNA and SmpB together mimic tRNA shape, replacing the anticodon stem-loop with SmpB. tmRNA is encoded by the ssrA gene; the 2 termini fold to resemble tRNA(Ala) and it encodes a 'tag peptide', a short internal open reading frame. During trans-translation Ala-aminoacylated tmRNA acts like a tRNA, entering the A-site of stalled ribosomes, displacing the stalled mRNA. The ribosome then switches to translate the ORF on the tmRNA; the nascent peptide is terminated with the 'tag peptide' encoded by the tmRNA and targeted for degradation. The ribosome is freed to recommence translation, which seems to be the essential function of trans-translation.</text>
</comment>
<proteinExistence type="inferred from homology"/>
<dbReference type="InterPro" id="IPR023620">
    <property type="entry name" value="SmpB"/>
</dbReference>
<evidence type="ECO:0000256" key="3">
    <source>
        <dbReference type="HAMAP-Rule" id="MF_00023"/>
    </source>
</evidence>
<dbReference type="NCBIfam" id="NF003843">
    <property type="entry name" value="PRK05422.1"/>
    <property type="match status" value="1"/>
</dbReference>